<accession>A0ECZ6</accession>
<dbReference type="Proteomes" id="UP000000600">
    <property type="component" value="Unassembled WGS sequence"/>
</dbReference>
<name>A0ECZ6_PARTE</name>
<gene>
    <name evidence="1" type="ORF">GSPATT00004032001</name>
</gene>
<organism evidence="1 2">
    <name type="scientific">Paramecium tetraurelia</name>
    <dbReference type="NCBI Taxonomy" id="5888"/>
    <lineage>
        <taxon>Eukaryota</taxon>
        <taxon>Sar</taxon>
        <taxon>Alveolata</taxon>
        <taxon>Ciliophora</taxon>
        <taxon>Intramacronucleata</taxon>
        <taxon>Oligohymenophorea</taxon>
        <taxon>Peniculida</taxon>
        <taxon>Parameciidae</taxon>
        <taxon>Paramecium</taxon>
    </lineage>
</organism>
<protein>
    <recommendedName>
        <fullName evidence="3">HTH cro/C1-type domain-containing protein</fullName>
    </recommendedName>
</protein>
<proteinExistence type="predicted"/>
<dbReference type="AlphaFoldDB" id="A0ECZ6"/>
<dbReference type="KEGG" id="ptm:GSPATT00004032001"/>
<dbReference type="GeneID" id="5046345"/>
<dbReference type="RefSeq" id="XP_001460560.1">
    <property type="nucleotide sequence ID" value="XM_001460523.1"/>
</dbReference>
<dbReference type="OrthoDB" id="303940at2759"/>
<dbReference type="EMBL" id="CT868671">
    <property type="protein sequence ID" value="CAK93163.1"/>
    <property type="molecule type" value="Genomic_DNA"/>
</dbReference>
<dbReference type="InParanoid" id="A0ECZ6"/>
<evidence type="ECO:0000313" key="1">
    <source>
        <dbReference type="EMBL" id="CAK93163.1"/>
    </source>
</evidence>
<dbReference type="HOGENOM" id="CLU_2215084_0_0_1"/>
<sequence length="107" mass="12154">MQGKSQREVASSVDLNSSYITQSQNQVIFNGLTLKPNSPRTVLACQKLGIDMGIFQIKQQDAPLIVIEISTIFVRMIVAVMKQFKQDMSITLIKLIVKFNNYFRTIE</sequence>
<keyword evidence="2" id="KW-1185">Reference proteome</keyword>
<evidence type="ECO:0008006" key="3">
    <source>
        <dbReference type="Google" id="ProtNLM"/>
    </source>
</evidence>
<evidence type="ECO:0000313" key="2">
    <source>
        <dbReference type="Proteomes" id="UP000000600"/>
    </source>
</evidence>
<reference evidence="1 2" key="1">
    <citation type="journal article" date="2006" name="Nature">
        <title>Global trends of whole-genome duplications revealed by the ciliate Paramecium tetraurelia.</title>
        <authorList>
            <consortium name="Genoscope"/>
            <person name="Aury J.-M."/>
            <person name="Jaillon O."/>
            <person name="Duret L."/>
            <person name="Noel B."/>
            <person name="Jubin C."/>
            <person name="Porcel B.M."/>
            <person name="Segurens B."/>
            <person name="Daubin V."/>
            <person name="Anthouard V."/>
            <person name="Aiach N."/>
            <person name="Arnaiz O."/>
            <person name="Billaut A."/>
            <person name="Beisson J."/>
            <person name="Blanc I."/>
            <person name="Bouhouche K."/>
            <person name="Camara F."/>
            <person name="Duharcourt S."/>
            <person name="Guigo R."/>
            <person name="Gogendeau D."/>
            <person name="Katinka M."/>
            <person name="Keller A.-M."/>
            <person name="Kissmehl R."/>
            <person name="Klotz C."/>
            <person name="Koll F."/>
            <person name="Le Moue A."/>
            <person name="Lepere C."/>
            <person name="Malinsky S."/>
            <person name="Nowacki M."/>
            <person name="Nowak J.K."/>
            <person name="Plattner H."/>
            <person name="Poulain J."/>
            <person name="Ruiz F."/>
            <person name="Serrano V."/>
            <person name="Zagulski M."/>
            <person name="Dessen P."/>
            <person name="Betermier M."/>
            <person name="Weissenbach J."/>
            <person name="Scarpelli C."/>
            <person name="Schachter V."/>
            <person name="Sperling L."/>
            <person name="Meyer E."/>
            <person name="Cohen J."/>
            <person name="Wincker P."/>
        </authorList>
    </citation>
    <scope>NUCLEOTIDE SEQUENCE [LARGE SCALE GENOMIC DNA]</scope>
    <source>
        <strain evidence="1 2">Stock d4-2</strain>
    </source>
</reference>